<evidence type="ECO:0000313" key="9">
    <source>
        <dbReference type="EMBL" id="KPL86403.1"/>
    </source>
</evidence>
<dbReference type="Proteomes" id="UP000037784">
    <property type="component" value="Unassembled WGS sequence"/>
</dbReference>
<organism evidence="8 10">
    <name type="scientific">Ardenticatena maritima</name>
    <dbReference type="NCBI Taxonomy" id="872965"/>
    <lineage>
        <taxon>Bacteria</taxon>
        <taxon>Bacillati</taxon>
        <taxon>Chloroflexota</taxon>
        <taxon>Ardenticatenia</taxon>
        <taxon>Ardenticatenales</taxon>
        <taxon>Ardenticatenaceae</taxon>
        <taxon>Ardenticatena</taxon>
    </lineage>
</organism>
<comment type="cofactor">
    <cofactor evidence="1">
        <name>[4Fe-4S] cluster</name>
        <dbReference type="ChEBI" id="CHEBI:49883"/>
    </cofactor>
</comment>
<protein>
    <submittedName>
        <fullName evidence="8">Uncharacterized protein</fullName>
    </submittedName>
</protein>
<evidence type="ECO:0000259" key="6">
    <source>
        <dbReference type="PROSITE" id="PS51332"/>
    </source>
</evidence>
<dbReference type="InterPro" id="IPR006158">
    <property type="entry name" value="Cobalamin-bd"/>
</dbReference>
<feature type="domain" description="Radical SAM core" evidence="7">
    <location>
        <begin position="189"/>
        <end position="416"/>
    </location>
</feature>
<keyword evidence="2" id="KW-0949">S-adenosyl-L-methionine</keyword>
<dbReference type="InParanoid" id="A0A0M8KB81"/>
<dbReference type="RefSeq" id="WP_054493814.1">
    <property type="nucleotide sequence ID" value="NZ_BBZA01000225.1"/>
</dbReference>
<dbReference type="PROSITE" id="PS51918">
    <property type="entry name" value="RADICAL_SAM"/>
    <property type="match status" value="1"/>
</dbReference>
<dbReference type="SFLD" id="SFLDG01123">
    <property type="entry name" value="methyltransferase_(Class_B)"/>
    <property type="match status" value="1"/>
</dbReference>
<evidence type="ECO:0000313" key="10">
    <source>
        <dbReference type="Proteomes" id="UP000037784"/>
    </source>
</evidence>
<dbReference type="SFLD" id="SFLDG01082">
    <property type="entry name" value="B12-binding_domain_containing"/>
    <property type="match status" value="1"/>
</dbReference>
<dbReference type="Proteomes" id="UP000050502">
    <property type="component" value="Unassembled WGS sequence"/>
</dbReference>
<keyword evidence="10" id="KW-1185">Reference proteome</keyword>
<dbReference type="InterPro" id="IPR006638">
    <property type="entry name" value="Elp3/MiaA/NifB-like_rSAM"/>
</dbReference>
<dbReference type="OrthoDB" id="9801424at2"/>
<dbReference type="CDD" id="cd02068">
    <property type="entry name" value="radical_SAM_B12_BD"/>
    <property type="match status" value="1"/>
</dbReference>
<reference evidence="9 11" key="2">
    <citation type="submission" date="2015-07" db="EMBL/GenBank/DDBJ databases">
        <title>Whole genome sequence of Ardenticatena maritima DSM 23922.</title>
        <authorList>
            <person name="Hemp J."/>
            <person name="Ward L.M."/>
            <person name="Pace L.A."/>
            <person name="Fischer W.W."/>
        </authorList>
    </citation>
    <scope>NUCLEOTIDE SEQUENCE [LARGE SCALE GENOMIC DNA]</scope>
    <source>
        <strain evidence="9 11">110S</strain>
    </source>
</reference>
<accession>A0A0M8KB81</accession>
<name>A0A0M8KB81_9CHLR</name>
<dbReference type="SUPFAM" id="SSF102114">
    <property type="entry name" value="Radical SAM enzymes"/>
    <property type="match status" value="1"/>
</dbReference>
<dbReference type="Pfam" id="PF02310">
    <property type="entry name" value="B12-binding"/>
    <property type="match status" value="1"/>
</dbReference>
<dbReference type="Gene3D" id="3.80.30.20">
    <property type="entry name" value="tm_1862 like domain"/>
    <property type="match status" value="1"/>
</dbReference>
<sequence>MTKVTLVYAGIAGKGFNSLKQGMDSGWISHGLASLSASLKAAGFTVDLIDLRALRGWEHFREVFEQRDPDVVGLTMMSVDFNPVMEAISIIKEVKPEAITVVGGPHPTAEPDEVLANPLVDYIVQAEGEITFTNLVRSIHNGTRPQTRRLIGIHPDLDKLPFADRDLFLEEWRKWGYDLDSPEVPFVEELPAPFVTIIAGRGCRYKCNFCKPMEDFLFGKGTRRRSVDNVIAELKMLRDKYNFASFMFHDDCLTEDREWVMEFCEKYRAEGFTQPFFCQSRADIIYHHEDMVALMASVGLKGYFIGFESGNNRVLNFIRKGTTREKNLAAAKICRKYGLTIWANYMLGLPTETEEEVLDTISMIKEIDPDYYSPSFYTPHPGSDLFKYGEIHNLHLVMDHDSYRRNPTEAKIKGLDLEFLMWARDESQKRLFKNRVRRAVRKAWNKYTDPHKYVRKARRVYSSLRERVPSRPELTRA</sequence>
<evidence type="ECO:0000256" key="4">
    <source>
        <dbReference type="ARBA" id="ARBA00023004"/>
    </source>
</evidence>
<dbReference type="InterPro" id="IPR036724">
    <property type="entry name" value="Cobalamin-bd_sf"/>
</dbReference>
<dbReference type="GO" id="GO:0046872">
    <property type="term" value="F:metal ion binding"/>
    <property type="evidence" value="ECO:0007669"/>
    <property type="project" value="UniProtKB-KW"/>
</dbReference>
<comment type="caution">
    <text evidence="8">The sequence shown here is derived from an EMBL/GenBank/DDBJ whole genome shotgun (WGS) entry which is preliminary data.</text>
</comment>
<evidence type="ECO:0000256" key="1">
    <source>
        <dbReference type="ARBA" id="ARBA00001966"/>
    </source>
</evidence>
<dbReference type="InterPro" id="IPR051198">
    <property type="entry name" value="BchE-like"/>
</dbReference>
<dbReference type="SFLD" id="SFLDS00029">
    <property type="entry name" value="Radical_SAM"/>
    <property type="match status" value="1"/>
</dbReference>
<reference evidence="8 10" key="1">
    <citation type="journal article" date="2015" name="Genome Announc.">
        <title>Draft Genome Sequence of a Heterotrophic Facultative Anaerobic Thermophilic Bacterium, Ardenticatena maritima Strain 110ST.</title>
        <authorList>
            <person name="Kawaichi S."/>
            <person name="Yoshida T."/>
            <person name="Sako Y."/>
            <person name="Nakamura R."/>
        </authorList>
    </citation>
    <scope>NUCLEOTIDE SEQUENCE [LARGE SCALE GENOMIC DNA]</scope>
    <source>
        <strain evidence="8 10">110S</strain>
    </source>
</reference>
<dbReference type="PANTHER" id="PTHR43409">
    <property type="entry name" value="ANAEROBIC MAGNESIUM-PROTOPORPHYRIN IX MONOMETHYL ESTER CYCLASE-RELATED"/>
    <property type="match status" value="1"/>
</dbReference>
<reference evidence="10" key="3">
    <citation type="submission" date="2015-08" db="EMBL/GenBank/DDBJ databases">
        <title>Draft Genome Sequence of a Heterotrophic Facultative Anaerobic Bacterium Ardenticatena maritima Strain 110S.</title>
        <authorList>
            <person name="Kawaichi S."/>
            <person name="Yoshida T."/>
            <person name="Sako Y."/>
            <person name="Nakamura R."/>
        </authorList>
    </citation>
    <scope>NUCLEOTIDE SEQUENCE [LARGE SCALE GENOMIC DNA]</scope>
    <source>
        <strain evidence="10">110S</strain>
    </source>
</reference>
<feature type="domain" description="B12-binding" evidence="6">
    <location>
        <begin position="3"/>
        <end position="146"/>
    </location>
</feature>
<gene>
    <name evidence="8" type="ORF">ARMA_2489</name>
    <name evidence="9" type="ORF">SE16_13920</name>
</gene>
<evidence type="ECO:0000256" key="2">
    <source>
        <dbReference type="ARBA" id="ARBA00022691"/>
    </source>
</evidence>
<evidence type="ECO:0000313" key="8">
    <source>
        <dbReference type="EMBL" id="GAP64066.1"/>
    </source>
</evidence>
<dbReference type="Pfam" id="PF04055">
    <property type="entry name" value="Radical_SAM"/>
    <property type="match status" value="1"/>
</dbReference>
<evidence type="ECO:0000256" key="3">
    <source>
        <dbReference type="ARBA" id="ARBA00022723"/>
    </source>
</evidence>
<dbReference type="InterPro" id="IPR058240">
    <property type="entry name" value="rSAM_sf"/>
</dbReference>
<dbReference type="CDD" id="cd01335">
    <property type="entry name" value="Radical_SAM"/>
    <property type="match status" value="1"/>
</dbReference>
<evidence type="ECO:0000256" key="5">
    <source>
        <dbReference type="ARBA" id="ARBA00023014"/>
    </source>
</evidence>
<dbReference type="InterPro" id="IPR007197">
    <property type="entry name" value="rSAM"/>
</dbReference>
<dbReference type="SUPFAM" id="SSF52242">
    <property type="entry name" value="Cobalamin (vitamin B12)-binding domain"/>
    <property type="match status" value="1"/>
</dbReference>
<dbReference type="AlphaFoldDB" id="A0A0M8KB81"/>
<dbReference type="Gene3D" id="3.40.50.280">
    <property type="entry name" value="Cobalamin-binding domain"/>
    <property type="match status" value="1"/>
</dbReference>
<dbReference type="STRING" id="872965.SE16_13920"/>
<dbReference type="GO" id="GO:0003824">
    <property type="term" value="F:catalytic activity"/>
    <property type="evidence" value="ECO:0007669"/>
    <property type="project" value="InterPro"/>
</dbReference>
<evidence type="ECO:0000313" key="11">
    <source>
        <dbReference type="Proteomes" id="UP000050502"/>
    </source>
</evidence>
<evidence type="ECO:0000259" key="7">
    <source>
        <dbReference type="PROSITE" id="PS51918"/>
    </source>
</evidence>
<dbReference type="GO" id="GO:0051539">
    <property type="term" value="F:4 iron, 4 sulfur cluster binding"/>
    <property type="evidence" value="ECO:0007669"/>
    <property type="project" value="UniProtKB-KW"/>
</dbReference>
<keyword evidence="5" id="KW-0411">Iron-sulfur</keyword>
<keyword evidence="4" id="KW-0408">Iron</keyword>
<proteinExistence type="predicted"/>
<dbReference type="GO" id="GO:0031419">
    <property type="term" value="F:cobalamin binding"/>
    <property type="evidence" value="ECO:0007669"/>
    <property type="project" value="InterPro"/>
</dbReference>
<dbReference type="InterPro" id="IPR034466">
    <property type="entry name" value="Methyltransferase_Class_B"/>
</dbReference>
<dbReference type="EMBL" id="LGKN01000009">
    <property type="protein sequence ID" value="KPL86403.1"/>
    <property type="molecule type" value="Genomic_DNA"/>
</dbReference>
<keyword evidence="3" id="KW-0479">Metal-binding</keyword>
<dbReference type="InterPro" id="IPR023404">
    <property type="entry name" value="rSAM_horseshoe"/>
</dbReference>
<dbReference type="PROSITE" id="PS51332">
    <property type="entry name" value="B12_BINDING"/>
    <property type="match status" value="1"/>
</dbReference>
<dbReference type="SMART" id="SM00729">
    <property type="entry name" value="Elp3"/>
    <property type="match status" value="1"/>
</dbReference>
<dbReference type="EMBL" id="BBZA01000225">
    <property type="protein sequence ID" value="GAP64066.1"/>
    <property type="molecule type" value="Genomic_DNA"/>
</dbReference>